<proteinExistence type="predicted"/>
<keyword evidence="1" id="KW-0732">Signal</keyword>
<comment type="caution">
    <text evidence="2">The sequence shown here is derived from an EMBL/GenBank/DDBJ whole genome shotgun (WGS) entry which is preliminary data.</text>
</comment>
<dbReference type="SUPFAM" id="SSF56935">
    <property type="entry name" value="Porins"/>
    <property type="match status" value="1"/>
</dbReference>
<dbReference type="InterPro" id="IPR023614">
    <property type="entry name" value="Porin_dom_sf"/>
</dbReference>
<sequence>MKRSHLLPLAALLAAGCIPASAQDATPKISGLLQVWYTQMLDNNLRLNGAATTNGNKYYDAKNVGENTFLVRRSEIHVSGPVPGLESFSYEVNIDPSISTSASNPTILQDATLTYKSGPLSVVAGQFKNQRTYEGVLSSSMLIFAERAQLSRKFGDARDRGVTFGYGFGDKAFGGKLTLGVFNGMVDAVAGKANDTNAQKDFIARVEFNVGSTQKFGVWSLQGSTDQADKGGLTALTFAGTTMPTAAQITNQKDETKQFGAFYVYDDGTWHFDAEALSATLGRLFPSVGAASGSAKREGLDQKALGYYVTGAYTVGQHTFALRYDFMNWNQGDDWYTTYNPYKESAPGVARLVNGASVDYTPKFTEITAGYTYAFSPKSVKAANLKLNYVHRSKNFLAPRTGQTGEQGGDNVILAYQLAF</sequence>
<dbReference type="PROSITE" id="PS51257">
    <property type="entry name" value="PROKAR_LIPOPROTEIN"/>
    <property type="match status" value="1"/>
</dbReference>
<name>A0ABQ5QDI8_9BACT</name>
<keyword evidence="3" id="KW-1185">Reference proteome</keyword>
<dbReference type="EMBL" id="BSDE01000001">
    <property type="protein sequence ID" value="GLH72633.1"/>
    <property type="molecule type" value="Genomic_DNA"/>
</dbReference>
<dbReference type="Proteomes" id="UP001165069">
    <property type="component" value="Unassembled WGS sequence"/>
</dbReference>
<evidence type="ECO:0000313" key="2">
    <source>
        <dbReference type="EMBL" id="GLH72633.1"/>
    </source>
</evidence>
<gene>
    <name evidence="2" type="ORF">GETHLI_11350</name>
</gene>
<reference evidence="2 3" key="1">
    <citation type="journal article" date="2023" name="Antonie Van Leeuwenhoek">
        <title>Mesoterricola silvestris gen. nov., sp. nov., Mesoterricola sediminis sp. nov., Geothrix oryzae sp. nov., Geothrix edaphica sp. nov., Geothrix rubra sp. nov., and Geothrix limicola sp. nov., six novel members of Acidobacteriota isolated from soils.</title>
        <authorList>
            <person name="Itoh H."/>
            <person name="Sugisawa Y."/>
            <person name="Mise K."/>
            <person name="Xu Z."/>
            <person name="Kuniyasu M."/>
            <person name="Ushijima N."/>
            <person name="Kawano K."/>
            <person name="Kobayashi E."/>
            <person name="Shiratori Y."/>
            <person name="Masuda Y."/>
            <person name="Senoo K."/>
        </authorList>
    </citation>
    <scope>NUCLEOTIDE SEQUENCE [LARGE SCALE GENOMIC DNA]</scope>
    <source>
        <strain evidence="2 3">Red804</strain>
    </source>
</reference>
<feature type="chain" id="PRO_5046929139" description="Porin" evidence="1">
    <location>
        <begin position="23"/>
        <end position="420"/>
    </location>
</feature>
<dbReference type="RefSeq" id="WP_285571538.1">
    <property type="nucleotide sequence ID" value="NZ_BSDE01000001.1"/>
</dbReference>
<accession>A0ABQ5QDI8</accession>
<dbReference type="Gene3D" id="2.40.160.10">
    <property type="entry name" value="Porin"/>
    <property type="match status" value="1"/>
</dbReference>
<protein>
    <recommendedName>
        <fullName evidence="4">Porin</fullName>
    </recommendedName>
</protein>
<evidence type="ECO:0000313" key="3">
    <source>
        <dbReference type="Proteomes" id="UP001165069"/>
    </source>
</evidence>
<evidence type="ECO:0000256" key="1">
    <source>
        <dbReference type="SAM" id="SignalP"/>
    </source>
</evidence>
<evidence type="ECO:0008006" key="4">
    <source>
        <dbReference type="Google" id="ProtNLM"/>
    </source>
</evidence>
<feature type="signal peptide" evidence="1">
    <location>
        <begin position="1"/>
        <end position="22"/>
    </location>
</feature>
<organism evidence="2 3">
    <name type="scientific">Geothrix limicola</name>
    <dbReference type="NCBI Taxonomy" id="2927978"/>
    <lineage>
        <taxon>Bacteria</taxon>
        <taxon>Pseudomonadati</taxon>
        <taxon>Acidobacteriota</taxon>
        <taxon>Holophagae</taxon>
        <taxon>Holophagales</taxon>
        <taxon>Holophagaceae</taxon>
        <taxon>Geothrix</taxon>
    </lineage>
</organism>